<name>A0A2Z2NRE2_9GAMM</name>
<sequence length="380" mass="40752">MRNNLTHSQPQDCLRSCAVPLQATRLIRIITLSLSAFVASSLMQVAYSAEPADKVSAQPSIKPVKIMTLASQDMNLERTFFGRVSAKQSVDLAFQVGGQLFDFPAIEGAPVAKGSLVAKLDQEPFTLALDRAKASKAQADRTLRRLRQLQGNGATRASIDDAQTASTISAVAVRDAEYALEHATLSAPFDGVVAMRKVANYATIAAGIPVVRLHDLSELRIEIDVPEILFQRVGNDPNLEFVARFPASEELFPVEYREVDAEASEVGQTFRVSLGLTPPAGLLLFPGSSVTVIGRVLNVPGGITVPATAIYKETDGSTAVMRIEGDDEQDLRVVKTPVKIGVSARGEIQIMSGIESGTEIVSTGVSALSDGLRVRRFVSF</sequence>
<keyword evidence="3" id="KW-1185">Reference proteome</keyword>
<dbReference type="AlphaFoldDB" id="A0A2Z2NRE2"/>
<dbReference type="GO" id="GO:0015562">
    <property type="term" value="F:efflux transmembrane transporter activity"/>
    <property type="evidence" value="ECO:0007669"/>
    <property type="project" value="TreeGrafter"/>
</dbReference>
<accession>A0A2Z2NRE2</accession>
<evidence type="ECO:0000256" key="1">
    <source>
        <dbReference type="ARBA" id="ARBA00009477"/>
    </source>
</evidence>
<dbReference type="NCBIfam" id="TIGR01730">
    <property type="entry name" value="RND_mfp"/>
    <property type="match status" value="1"/>
</dbReference>
<gene>
    <name evidence="2" type="primary">mdtA_4</name>
    <name evidence="2" type="ORF">IMCC3135_19665</name>
</gene>
<dbReference type="SUPFAM" id="SSF111369">
    <property type="entry name" value="HlyD-like secretion proteins"/>
    <property type="match status" value="1"/>
</dbReference>
<dbReference type="EMBL" id="CP018632">
    <property type="protein sequence ID" value="ASJ74012.1"/>
    <property type="molecule type" value="Genomic_DNA"/>
</dbReference>
<dbReference type="Gene3D" id="1.10.287.470">
    <property type="entry name" value="Helix hairpin bin"/>
    <property type="match status" value="1"/>
</dbReference>
<evidence type="ECO:0000313" key="3">
    <source>
        <dbReference type="Proteomes" id="UP000250079"/>
    </source>
</evidence>
<protein>
    <submittedName>
        <fullName evidence="2">Multidrug resistance protein MdtA</fullName>
    </submittedName>
</protein>
<reference evidence="2 3" key="1">
    <citation type="submission" date="2016-12" db="EMBL/GenBank/DDBJ databases">
        <authorList>
            <person name="Song W.-J."/>
            <person name="Kurnit D.M."/>
        </authorList>
    </citation>
    <scope>NUCLEOTIDE SEQUENCE [LARGE SCALE GENOMIC DNA]</scope>
    <source>
        <strain evidence="2 3">IMCC3135</strain>
    </source>
</reference>
<dbReference type="InterPro" id="IPR006143">
    <property type="entry name" value="RND_pump_MFP"/>
</dbReference>
<dbReference type="GO" id="GO:1990281">
    <property type="term" value="C:efflux pump complex"/>
    <property type="evidence" value="ECO:0007669"/>
    <property type="project" value="TreeGrafter"/>
</dbReference>
<organism evidence="2 3">
    <name type="scientific">Granulosicoccus antarcticus IMCC3135</name>
    <dbReference type="NCBI Taxonomy" id="1192854"/>
    <lineage>
        <taxon>Bacteria</taxon>
        <taxon>Pseudomonadati</taxon>
        <taxon>Pseudomonadota</taxon>
        <taxon>Gammaproteobacteria</taxon>
        <taxon>Chromatiales</taxon>
        <taxon>Granulosicoccaceae</taxon>
        <taxon>Granulosicoccus</taxon>
    </lineage>
</organism>
<evidence type="ECO:0000313" key="2">
    <source>
        <dbReference type="EMBL" id="ASJ74012.1"/>
    </source>
</evidence>
<dbReference type="Proteomes" id="UP000250079">
    <property type="component" value="Chromosome"/>
</dbReference>
<comment type="similarity">
    <text evidence="1">Belongs to the membrane fusion protein (MFP) (TC 8.A.1) family.</text>
</comment>
<dbReference type="Gene3D" id="2.40.50.100">
    <property type="match status" value="1"/>
</dbReference>
<dbReference type="PANTHER" id="PTHR30469">
    <property type="entry name" value="MULTIDRUG RESISTANCE PROTEIN MDTA"/>
    <property type="match status" value="1"/>
</dbReference>
<dbReference type="Gene3D" id="2.40.30.170">
    <property type="match status" value="1"/>
</dbReference>
<dbReference type="Gene3D" id="2.40.420.20">
    <property type="match status" value="1"/>
</dbReference>
<proteinExistence type="inferred from homology"/>
<dbReference type="PANTHER" id="PTHR30469:SF20">
    <property type="entry name" value="EFFLUX RND TRANSPORTER PERIPLASMIC ADAPTOR SUBUNIT"/>
    <property type="match status" value="1"/>
</dbReference>
<dbReference type="KEGG" id="gai:IMCC3135_19665"/>